<dbReference type="Gene3D" id="2.40.50.140">
    <property type="entry name" value="Nucleic acid-binding proteins"/>
    <property type="match status" value="1"/>
</dbReference>
<dbReference type="PROSITE" id="PS01055">
    <property type="entry name" value="DNA_LIGASE_N1"/>
    <property type="match status" value="1"/>
</dbReference>
<dbReference type="InterPro" id="IPR001357">
    <property type="entry name" value="BRCT_dom"/>
</dbReference>
<accession>A0A4D6XW12</accession>
<dbReference type="FunFam" id="2.40.50.140:FF:000012">
    <property type="entry name" value="DNA ligase"/>
    <property type="match status" value="1"/>
</dbReference>
<dbReference type="EMBL" id="CP034870">
    <property type="protein sequence ID" value="QCI21962.1"/>
    <property type="molecule type" value="Genomic_DNA"/>
</dbReference>
<dbReference type="PROSITE" id="PS01056">
    <property type="entry name" value="DNA_LIGASE_N2"/>
    <property type="match status" value="1"/>
</dbReference>
<dbReference type="InterPro" id="IPR041663">
    <property type="entry name" value="DisA/LigA_HHH"/>
</dbReference>
<dbReference type="PROSITE" id="PS50172">
    <property type="entry name" value="BRCT"/>
    <property type="match status" value="1"/>
</dbReference>
<keyword evidence="11 14" id="KW-0234">DNA repair</keyword>
<evidence type="ECO:0000256" key="5">
    <source>
        <dbReference type="ARBA" id="ARBA00022705"/>
    </source>
</evidence>
<keyword evidence="10 14" id="KW-0520">NAD</keyword>
<feature type="binding site" evidence="14">
    <location>
        <position position="293"/>
    </location>
    <ligand>
        <name>NAD(+)</name>
        <dbReference type="ChEBI" id="CHEBI:57540"/>
    </ligand>
</feature>
<dbReference type="Gene3D" id="1.10.150.20">
    <property type="entry name" value="5' to 3' exonuclease, C-terminal subdomain"/>
    <property type="match status" value="2"/>
</dbReference>
<keyword evidence="5 14" id="KW-0235">DNA replication</keyword>
<evidence type="ECO:0000256" key="9">
    <source>
        <dbReference type="ARBA" id="ARBA00022842"/>
    </source>
</evidence>
<feature type="binding site" evidence="14">
    <location>
        <begin position="81"/>
        <end position="82"/>
    </location>
    <ligand>
        <name>NAD(+)</name>
        <dbReference type="ChEBI" id="CHEBI:57540"/>
    </ligand>
</feature>
<evidence type="ECO:0000256" key="10">
    <source>
        <dbReference type="ARBA" id="ARBA00023027"/>
    </source>
</evidence>
<feature type="binding site" evidence="14">
    <location>
        <position position="136"/>
    </location>
    <ligand>
        <name>NAD(+)</name>
        <dbReference type="ChEBI" id="CHEBI:57540"/>
    </ligand>
</feature>
<dbReference type="GO" id="GO:0003911">
    <property type="term" value="F:DNA ligase (NAD+) activity"/>
    <property type="evidence" value="ECO:0007669"/>
    <property type="project" value="UniProtKB-UniRule"/>
</dbReference>
<evidence type="ECO:0000256" key="7">
    <source>
        <dbReference type="ARBA" id="ARBA00022763"/>
    </source>
</evidence>
<dbReference type="SMART" id="SM00532">
    <property type="entry name" value="LIGANc"/>
    <property type="match status" value="1"/>
</dbReference>
<dbReference type="GO" id="GO:0006260">
    <property type="term" value="P:DNA replication"/>
    <property type="evidence" value="ECO:0007669"/>
    <property type="project" value="UniProtKB-KW"/>
</dbReference>
<sequence length="676" mass="78368">MTNIKKKIDRLRQELLKYEHSYHILDQSIVSDAEYDYLLNQLYFLELKNKEFISSDSPTQKIGSNLTDKYQKIRHFFPMLSLENTFDYNGYLNFEKRVKKSFYKDEKLTFCCELKIDGIAISIIYEEGFLVRATTRGDGYIGENITSNVKMIKSIPMKLKGFNIPKRLEIRGEVFMLKSDFLKLNKKSKIDKTKIFSNPRNAAAGSLRHINANITAERKLMFSSYGCYFFEDFKEKEYISTHYERLMQCLKWGLPVNKEIIVCSRHIEVLNFYRKFENKRHSLDYDIDGIVIKVNSIDLQKKLGSNAKSPRWAIAFKFFSSERITKLYDVKFQVGRTGVITPVAYFQPVSISGVTIKKASLYNQNEIKKLNLYIGDFIVICRSGDVIPKILNVVKNIRCSNAKKVVYPSFCPVCNTKLLENKAEKIIRCHAGLICNSQKKRFLHHFFSKKSLNATGLGPKIIDELIDKKLVQNPIDFFYLKYFDLVNLNKIGPKKSMNIISSIHRCRKTSFRRFIYALGIPNVGEVFAEKIANYFMKLEKLINSNIVELNSIPGIGTIIANNIFNYFSTDSNYNMVCRLMKEIEIFWNYSGVCLKNSKKTYFFGKRVVLTGVFASFSSRKELKDFLINLGAKVLNNISKNTDILIYGKKFGSKFSQAKRLNIKIINEREFNGLIKD</sequence>
<evidence type="ECO:0000313" key="17">
    <source>
        <dbReference type="EMBL" id="QCI21962.1"/>
    </source>
</evidence>
<dbReference type="RefSeq" id="WP_158355804.1">
    <property type="nucleotide sequence ID" value="NZ_CP034870.1"/>
</dbReference>
<dbReference type="HAMAP" id="MF_01588">
    <property type="entry name" value="DNA_ligase_A"/>
    <property type="match status" value="1"/>
</dbReference>
<dbReference type="PIRSF" id="PIRSF001604">
    <property type="entry name" value="LigA"/>
    <property type="match status" value="1"/>
</dbReference>
<evidence type="ECO:0000256" key="12">
    <source>
        <dbReference type="ARBA" id="ARBA00034005"/>
    </source>
</evidence>
<dbReference type="GO" id="GO:0046872">
    <property type="term" value="F:metal ion binding"/>
    <property type="evidence" value="ECO:0007669"/>
    <property type="project" value="UniProtKB-KW"/>
</dbReference>
<keyword evidence="14" id="KW-0464">Manganese</keyword>
<dbReference type="InterPro" id="IPR004150">
    <property type="entry name" value="NAD_DNA_ligase_OB"/>
</dbReference>
<dbReference type="InterPro" id="IPR001679">
    <property type="entry name" value="DNA_ligase"/>
</dbReference>
<protein>
    <recommendedName>
        <fullName evidence="3 14">DNA ligase</fullName>
        <ecNumber evidence="2 14">6.5.1.2</ecNumber>
    </recommendedName>
    <alternativeName>
        <fullName evidence="14">Polydeoxyribonucleotide synthase [NAD(+)]</fullName>
    </alternativeName>
</protein>
<dbReference type="SMART" id="SM00292">
    <property type="entry name" value="BRCT"/>
    <property type="match status" value="1"/>
</dbReference>
<dbReference type="Pfam" id="PF03120">
    <property type="entry name" value="OB_DNA_ligase"/>
    <property type="match status" value="1"/>
</dbReference>
<dbReference type="InterPro" id="IPR012340">
    <property type="entry name" value="NA-bd_OB-fold"/>
</dbReference>
<dbReference type="Gene3D" id="6.20.10.30">
    <property type="match status" value="1"/>
</dbReference>
<evidence type="ECO:0000256" key="3">
    <source>
        <dbReference type="ARBA" id="ARBA00013308"/>
    </source>
</evidence>
<dbReference type="InterPro" id="IPR010994">
    <property type="entry name" value="RuvA_2-like"/>
</dbReference>
<organism evidence="17 18">
    <name type="scientific">Buchnera aphidicola</name>
    <name type="common">Lipaphis pseudobrassicae</name>
    <dbReference type="NCBI Taxonomy" id="1258543"/>
    <lineage>
        <taxon>Bacteria</taxon>
        <taxon>Pseudomonadati</taxon>
        <taxon>Pseudomonadota</taxon>
        <taxon>Gammaproteobacteria</taxon>
        <taxon>Enterobacterales</taxon>
        <taxon>Erwiniaceae</taxon>
        <taxon>Buchnera</taxon>
    </lineage>
</organism>
<dbReference type="EC" id="6.5.1.2" evidence="2 14"/>
<dbReference type="SUPFAM" id="SSF50249">
    <property type="entry name" value="Nucleic acid-binding proteins"/>
    <property type="match status" value="1"/>
</dbReference>
<evidence type="ECO:0000256" key="1">
    <source>
        <dbReference type="ARBA" id="ARBA00004067"/>
    </source>
</evidence>
<dbReference type="FunFam" id="3.30.470.30:FF:000001">
    <property type="entry name" value="DNA ligase"/>
    <property type="match status" value="1"/>
</dbReference>
<dbReference type="Gene3D" id="1.10.287.610">
    <property type="entry name" value="Helix hairpin bin"/>
    <property type="match status" value="1"/>
</dbReference>
<evidence type="ECO:0000256" key="4">
    <source>
        <dbReference type="ARBA" id="ARBA00022598"/>
    </source>
</evidence>
<dbReference type="Pfam" id="PF01653">
    <property type="entry name" value="DNA_ligase_aden"/>
    <property type="match status" value="1"/>
</dbReference>
<keyword evidence="7 14" id="KW-0227">DNA damage</keyword>
<evidence type="ECO:0000256" key="11">
    <source>
        <dbReference type="ARBA" id="ARBA00023204"/>
    </source>
</evidence>
<feature type="binding site" evidence="14">
    <location>
        <position position="435"/>
    </location>
    <ligand>
        <name>Zn(2+)</name>
        <dbReference type="ChEBI" id="CHEBI:29105"/>
    </ligand>
</feature>
<comment type="similarity">
    <text evidence="13 14">Belongs to the NAD-dependent DNA ligase family. LigA subfamily.</text>
</comment>
<dbReference type="NCBIfam" id="TIGR00575">
    <property type="entry name" value="dnlj"/>
    <property type="match status" value="1"/>
</dbReference>
<dbReference type="InterPro" id="IPR018239">
    <property type="entry name" value="DNA_ligase_AS"/>
</dbReference>
<comment type="cofactor">
    <cofactor evidence="14">
        <name>Mg(2+)</name>
        <dbReference type="ChEBI" id="CHEBI:18420"/>
    </cofactor>
    <cofactor evidence="14">
        <name>Mn(2+)</name>
        <dbReference type="ChEBI" id="CHEBI:29035"/>
    </cofactor>
</comment>
<reference evidence="17 18" key="2">
    <citation type="submission" date="2019-05" db="EMBL/GenBank/DDBJ databases">
        <title>Genome evolution of the obligate endosymbiont Buchnera aphidicola.</title>
        <authorList>
            <person name="Moran N.A."/>
        </authorList>
    </citation>
    <scope>NUCLEOTIDE SEQUENCE [LARGE SCALE GENOMIC DNA]</scope>
    <source>
        <strain evidence="17 18">Lps</strain>
    </source>
</reference>
<evidence type="ECO:0000256" key="13">
    <source>
        <dbReference type="ARBA" id="ARBA00060881"/>
    </source>
</evidence>
<feature type="binding site" evidence="14">
    <location>
        <position position="173"/>
    </location>
    <ligand>
        <name>NAD(+)</name>
        <dbReference type="ChEBI" id="CHEBI:57540"/>
    </ligand>
</feature>
<dbReference type="AlphaFoldDB" id="A0A4D6XW12"/>
<dbReference type="CDD" id="cd00114">
    <property type="entry name" value="LIGANc"/>
    <property type="match status" value="1"/>
</dbReference>
<feature type="binding site" evidence="14">
    <location>
        <begin position="32"/>
        <end position="36"/>
    </location>
    <ligand>
        <name>NAD(+)</name>
        <dbReference type="ChEBI" id="CHEBI:57540"/>
    </ligand>
</feature>
<reference evidence="17 18" key="1">
    <citation type="submission" date="2018-12" db="EMBL/GenBank/DDBJ databases">
        <authorList>
            <person name="Chong R.A."/>
        </authorList>
    </citation>
    <scope>NUCLEOTIDE SEQUENCE [LARGE SCALE GENOMIC DNA]</scope>
    <source>
        <strain evidence="17 18">Lps</strain>
    </source>
</reference>
<keyword evidence="6 14" id="KW-0479">Metal-binding</keyword>
<proteinExistence type="inferred from homology"/>
<keyword evidence="8 14" id="KW-0862">Zinc</keyword>
<dbReference type="InterPro" id="IPR033136">
    <property type="entry name" value="DNA_ligase_CS"/>
</dbReference>
<dbReference type="InterPro" id="IPR003583">
    <property type="entry name" value="Hlx-hairpin-Hlx_DNA-bd_motif"/>
</dbReference>
<feature type="binding site" evidence="14">
    <location>
        <position position="411"/>
    </location>
    <ligand>
        <name>Zn(2+)</name>
        <dbReference type="ChEBI" id="CHEBI:29105"/>
    </ligand>
</feature>
<evidence type="ECO:0000256" key="2">
    <source>
        <dbReference type="ARBA" id="ARBA00012722"/>
    </source>
</evidence>
<comment type="function">
    <text evidence="1 14">DNA ligase that catalyzes the formation of phosphodiester linkages between 5'-phosphoryl and 3'-hydroxyl groups in double-stranded DNA using NAD as a coenzyme and as the energy source for the reaction. It is essential for DNA replication and repair of damaged DNA.</text>
</comment>
<dbReference type="Pfam" id="PF00533">
    <property type="entry name" value="BRCT"/>
    <property type="match status" value="1"/>
</dbReference>
<dbReference type="SUPFAM" id="SSF56091">
    <property type="entry name" value="DNA ligase/mRNA capping enzyme, catalytic domain"/>
    <property type="match status" value="1"/>
</dbReference>
<keyword evidence="9 14" id="KW-0460">Magnesium</keyword>
<feature type="binding site" evidence="14">
    <location>
        <position position="113"/>
    </location>
    <ligand>
        <name>NAD(+)</name>
        <dbReference type="ChEBI" id="CHEBI:57540"/>
    </ligand>
</feature>
<evidence type="ECO:0000256" key="15">
    <source>
        <dbReference type="RuleBase" id="RU000618"/>
    </source>
</evidence>
<dbReference type="SMART" id="SM00278">
    <property type="entry name" value="HhH1"/>
    <property type="match status" value="3"/>
</dbReference>
<dbReference type="OrthoDB" id="9759736at2"/>
<dbReference type="Proteomes" id="UP000298564">
    <property type="component" value="Chromosome"/>
</dbReference>
<dbReference type="SUPFAM" id="SSF47781">
    <property type="entry name" value="RuvA domain 2-like"/>
    <property type="match status" value="1"/>
</dbReference>
<gene>
    <name evidence="14 17" type="primary">ligA</name>
    <name evidence="17" type="ORF">D9V70_00340</name>
</gene>
<dbReference type="GO" id="GO:0003677">
    <property type="term" value="F:DNA binding"/>
    <property type="evidence" value="ECO:0007669"/>
    <property type="project" value="InterPro"/>
</dbReference>
<feature type="active site" description="N6-AMP-lysine intermediate" evidence="14">
    <location>
        <position position="115"/>
    </location>
</feature>
<dbReference type="InterPro" id="IPR013840">
    <property type="entry name" value="DNAligase_N"/>
</dbReference>
<evidence type="ECO:0000256" key="8">
    <source>
        <dbReference type="ARBA" id="ARBA00022833"/>
    </source>
</evidence>
<dbReference type="InterPro" id="IPR036420">
    <property type="entry name" value="BRCT_dom_sf"/>
</dbReference>
<evidence type="ECO:0000259" key="16">
    <source>
        <dbReference type="PROSITE" id="PS50172"/>
    </source>
</evidence>
<name>A0A4D6XW12_9GAMM</name>
<feature type="binding site" evidence="14">
    <location>
        <position position="414"/>
    </location>
    <ligand>
        <name>Zn(2+)</name>
        <dbReference type="ChEBI" id="CHEBI:29105"/>
    </ligand>
</feature>
<dbReference type="SUPFAM" id="SSF52113">
    <property type="entry name" value="BRCT domain"/>
    <property type="match status" value="1"/>
</dbReference>
<comment type="catalytic activity">
    <reaction evidence="12 14 15">
        <text>NAD(+) + (deoxyribonucleotide)n-3'-hydroxyl + 5'-phospho-(deoxyribonucleotide)m = (deoxyribonucleotide)n+m + AMP + beta-nicotinamide D-nucleotide.</text>
        <dbReference type="EC" id="6.5.1.2"/>
    </reaction>
</comment>
<feature type="binding site" evidence="14">
    <location>
        <position position="317"/>
    </location>
    <ligand>
        <name>NAD(+)</name>
        <dbReference type="ChEBI" id="CHEBI:57540"/>
    </ligand>
</feature>
<feature type="domain" description="BRCT" evidence="16">
    <location>
        <begin position="597"/>
        <end position="676"/>
    </location>
</feature>
<evidence type="ECO:0000256" key="6">
    <source>
        <dbReference type="ARBA" id="ARBA00022723"/>
    </source>
</evidence>
<dbReference type="GO" id="GO:0006281">
    <property type="term" value="P:DNA repair"/>
    <property type="evidence" value="ECO:0007669"/>
    <property type="project" value="UniProtKB-KW"/>
</dbReference>
<dbReference type="CDD" id="cd17748">
    <property type="entry name" value="BRCT_DNA_ligase_like"/>
    <property type="match status" value="1"/>
</dbReference>
<keyword evidence="4 14" id="KW-0436">Ligase</keyword>
<evidence type="ECO:0000313" key="18">
    <source>
        <dbReference type="Proteomes" id="UP000298564"/>
    </source>
</evidence>
<dbReference type="InterPro" id="IPR013839">
    <property type="entry name" value="DNAligase_adenylation"/>
</dbReference>
<dbReference type="NCBIfam" id="NF005932">
    <property type="entry name" value="PRK07956.1"/>
    <property type="match status" value="1"/>
</dbReference>
<dbReference type="Gene3D" id="3.30.470.30">
    <property type="entry name" value="DNA ligase/mRNA capping enzyme"/>
    <property type="match status" value="1"/>
</dbReference>
<evidence type="ECO:0000256" key="14">
    <source>
        <dbReference type="HAMAP-Rule" id="MF_01588"/>
    </source>
</evidence>
<dbReference type="Pfam" id="PF12826">
    <property type="entry name" value="HHH_2"/>
    <property type="match status" value="1"/>
</dbReference>
<dbReference type="Gene3D" id="3.40.50.10190">
    <property type="entry name" value="BRCT domain"/>
    <property type="match status" value="1"/>
</dbReference>
<comment type="caution">
    <text evidence="14">Lacks conserved residue(s) required for the propagation of feature annotation.</text>
</comment>